<dbReference type="InterPro" id="IPR002938">
    <property type="entry name" value="FAD-bd"/>
</dbReference>
<dbReference type="InterPro" id="IPR036188">
    <property type="entry name" value="FAD/NAD-bd_sf"/>
</dbReference>
<protein>
    <submittedName>
        <fullName evidence="3">2-polyprenyl-6-methoxyphenol hydroxylase-like FAD-dependent oxidoreductase</fullName>
    </submittedName>
</protein>
<dbReference type="RefSeq" id="WP_131849944.1">
    <property type="nucleotide sequence ID" value="NZ_SLXV01000059.1"/>
</dbReference>
<name>A0A4R2RRG6_9BACL</name>
<evidence type="ECO:0000313" key="4">
    <source>
        <dbReference type="Proteomes" id="UP000294746"/>
    </source>
</evidence>
<evidence type="ECO:0000313" key="3">
    <source>
        <dbReference type="EMBL" id="TCP61765.1"/>
    </source>
</evidence>
<feature type="domain" description="FAD-binding" evidence="2">
    <location>
        <begin position="11"/>
        <end position="318"/>
    </location>
</feature>
<organism evidence="3 4">
    <name type="scientific">Baia soyae</name>
    <dbReference type="NCBI Taxonomy" id="1544746"/>
    <lineage>
        <taxon>Bacteria</taxon>
        <taxon>Bacillati</taxon>
        <taxon>Bacillota</taxon>
        <taxon>Bacilli</taxon>
        <taxon>Bacillales</taxon>
        <taxon>Thermoactinomycetaceae</taxon>
        <taxon>Baia</taxon>
    </lineage>
</organism>
<dbReference type="InterPro" id="IPR050631">
    <property type="entry name" value="PheA/TfdB_FAD_monoxygenase"/>
</dbReference>
<evidence type="ECO:0000259" key="2">
    <source>
        <dbReference type="Pfam" id="PF01494"/>
    </source>
</evidence>
<proteinExistence type="predicted"/>
<reference evidence="3 4" key="1">
    <citation type="submission" date="2019-03" db="EMBL/GenBank/DDBJ databases">
        <title>Genomic Encyclopedia of Type Strains, Phase IV (KMG-IV): sequencing the most valuable type-strain genomes for metagenomic binning, comparative biology and taxonomic classification.</title>
        <authorList>
            <person name="Goeker M."/>
        </authorList>
    </citation>
    <scope>NUCLEOTIDE SEQUENCE [LARGE SCALE GENOMIC DNA]</scope>
    <source>
        <strain evidence="3 4">DSM 46831</strain>
    </source>
</reference>
<dbReference type="PRINTS" id="PR00420">
    <property type="entry name" value="RNGMNOXGNASE"/>
</dbReference>
<keyword evidence="1" id="KW-0560">Oxidoreductase</keyword>
<dbReference type="EMBL" id="SLXV01000059">
    <property type="protein sequence ID" value="TCP61765.1"/>
    <property type="molecule type" value="Genomic_DNA"/>
</dbReference>
<dbReference type="AlphaFoldDB" id="A0A4R2RRG6"/>
<dbReference type="Pfam" id="PF01494">
    <property type="entry name" value="FAD_binding_3"/>
    <property type="match status" value="1"/>
</dbReference>
<evidence type="ECO:0000256" key="1">
    <source>
        <dbReference type="ARBA" id="ARBA00023002"/>
    </source>
</evidence>
<dbReference type="PANTHER" id="PTHR43476">
    <property type="entry name" value="3-(3-HYDROXY-PHENYL)PROPIONATE/3-HYDROXYCINNAMIC ACID HYDROXYLASE"/>
    <property type="match status" value="1"/>
</dbReference>
<sequence>MDEREKSEVVETDVVIVGGGPAGMVLGMMLAQANVEVTIVESQANFDREYRGEVLQPRFLQLMEQLGMRSYIESLPHAQVRAGTFFQKGRKLGEFAFHRFIPEIPYAIWTPQPILLQAYYDYMKDSPHFHMKFHASVKALLRDNGRVTGVVIETEKKERTEIRAKVTVGADGRFSAIRRLGGFQLEYEDYPGDIIWFNIDQPENPQDVLQFHMTDKYPYLTLPKYPNLLQVGIVLGKGRWKQIQQEGIESFKADLAEMSPAFHPFLQTVTSFRSFFPLQAKTQYVKEWAQDGCLLIGDAAHCSSPAGAIGVSLAVTTSAIAAETIYDSLNKNDVSASSLGRVQQVRDSEIRMIHRIQMRMGRMLFNRHPILNKLRPYFLALFTRTPIATTVLRKMMTLPKDIHIDERFRFKDKSSRKG</sequence>
<gene>
    <name evidence="3" type="ORF">EDD57_15912</name>
</gene>
<dbReference type="GO" id="GO:0071949">
    <property type="term" value="F:FAD binding"/>
    <property type="evidence" value="ECO:0007669"/>
    <property type="project" value="InterPro"/>
</dbReference>
<dbReference type="Proteomes" id="UP000294746">
    <property type="component" value="Unassembled WGS sequence"/>
</dbReference>
<accession>A0A4R2RRG6</accession>
<keyword evidence="4" id="KW-1185">Reference proteome</keyword>
<dbReference type="PANTHER" id="PTHR43476:SF5">
    <property type="entry name" value="FAD-DEPENDENT MONOOXYGENASE"/>
    <property type="match status" value="1"/>
</dbReference>
<dbReference type="Gene3D" id="3.50.50.60">
    <property type="entry name" value="FAD/NAD(P)-binding domain"/>
    <property type="match status" value="1"/>
</dbReference>
<comment type="caution">
    <text evidence="3">The sequence shown here is derived from an EMBL/GenBank/DDBJ whole genome shotgun (WGS) entry which is preliminary data.</text>
</comment>
<dbReference type="SUPFAM" id="SSF51905">
    <property type="entry name" value="FAD/NAD(P)-binding domain"/>
    <property type="match status" value="1"/>
</dbReference>
<dbReference type="GO" id="GO:0016491">
    <property type="term" value="F:oxidoreductase activity"/>
    <property type="evidence" value="ECO:0007669"/>
    <property type="project" value="UniProtKB-KW"/>
</dbReference>
<dbReference type="OrthoDB" id="9806565at2"/>